<evidence type="ECO:0000313" key="2">
    <source>
        <dbReference type="EMBL" id="MBZ0157384.1"/>
    </source>
</evidence>
<dbReference type="AlphaFoldDB" id="A0A953M0X1"/>
<feature type="domain" description="Helix-turn-helix" evidence="1">
    <location>
        <begin position="28"/>
        <end position="75"/>
    </location>
</feature>
<gene>
    <name evidence="2" type="ORF">K8I29_14395</name>
</gene>
<evidence type="ECO:0000259" key="1">
    <source>
        <dbReference type="Pfam" id="PF12728"/>
    </source>
</evidence>
<dbReference type="Gene3D" id="1.10.10.10">
    <property type="entry name" value="Winged helix-like DNA-binding domain superfamily/Winged helix DNA-binding domain"/>
    <property type="match status" value="1"/>
</dbReference>
<evidence type="ECO:0000313" key="3">
    <source>
        <dbReference type="Proteomes" id="UP000705867"/>
    </source>
</evidence>
<sequence>MVLEHLRPLLSGSGRSAGEDVIFDKKTLAEYLHVSESTINKMVMNKQIPHFKIQAGQSGAVRFRQRDIDKWIQRQTIPDINPFAGKMTR</sequence>
<reference evidence="2" key="1">
    <citation type="journal article" date="2021" name="bioRxiv">
        <title>Unraveling nitrogen, sulfur and carbon metabolic pathways and microbial community transcriptional responses to substrate deprivation and toxicity stresses in a bioreactor mimicking anoxic brackish coastal sediment conditions.</title>
        <authorList>
            <person name="Martins P.D."/>
            <person name="Echeveste M.J."/>
            <person name="Arshad A."/>
            <person name="Kurth J."/>
            <person name="Ouboter H."/>
            <person name="Jetten M.S.M."/>
            <person name="Welte C.U."/>
        </authorList>
    </citation>
    <scope>NUCLEOTIDE SEQUENCE</scope>
    <source>
        <strain evidence="2">MAG_39</strain>
    </source>
</reference>
<dbReference type="InterPro" id="IPR036388">
    <property type="entry name" value="WH-like_DNA-bd_sf"/>
</dbReference>
<dbReference type="GO" id="GO:0003677">
    <property type="term" value="F:DNA binding"/>
    <property type="evidence" value="ECO:0007669"/>
    <property type="project" value="InterPro"/>
</dbReference>
<dbReference type="Pfam" id="PF12728">
    <property type="entry name" value="HTH_17"/>
    <property type="match status" value="1"/>
</dbReference>
<dbReference type="InterPro" id="IPR041657">
    <property type="entry name" value="HTH_17"/>
</dbReference>
<dbReference type="Proteomes" id="UP000705867">
    <property type="component" value="Unassembled WGS sequence"/>
</dbReference>
<protein>
    <submittedName>
        <fullName evidence="2">Helix-turn-helix domain-containing protein</fullName>
    </submittedName>
</protein>
<organism evidence="2 3">
    <name type="scientific">Candidatus Nitrobium versatile</name>
    <dbReference type="NCBI Taxonomy" id="2884831"/>
    <lineage>
        <taxon>Bacteria</taxon>
        <taxon>Pseudomonadati</taxon>
        <taxon>Nitrospirota</taxon>
        <taxon>Nitrospiria</taxon>
        <taxon>Nitrospirales</taxon>
        <taxon>Nitrospiraceae</taxon>
        <taxon>Candidatus Nitrobium</taxon>
    </lineage>
</organism>
<name>A0A953M0X1_9BACT</name>
<proteinExistence type="predicted"/>
<accession>A0A953M0X1</accession>
<comment type="caution">
    <text evidence="2">The sequence shown here is derived from an EMBL/GenBank/DDBJ whole genome shotgun (WGS) entry which is preliminary data.</text>
</comment>
<reference evidence="2" key="2">
    <citation type="submission" date="2021-08" db="EMBL/GenBank/DDBJ databases">
        <authorList>
            <person name="Dalcin Martins P."/>
        </authorList>
    </citation>
    <scope>NUCLEOTIDE SEQUENCE</scope>
    <source>
        <strain evidence="2">MAG_39</strain>
    </source>
</reference>
<dbReference type="NCBIfam" id="TIGR01764">
    <property type="entry name" value="excise"/>
    <property type="match status" value="1"/>
</dbReference>
<dbReference type="EMBL" id="JAIOIV010000113">
    <property type="protein sequence ID" value="MBZ0157384.1"/>
    <property type="molecule type" value="Genomic_DNA"/>
</dbReference>
<dbReference type="InterPro" id="IPR010093">
    <property type="entry name" value="SinI_DNA-bd"/>
</dbReference>
<dbReference type="InterPro" id="IPR009061">
    <property type="entry name" value="DNA-bd_dom_put_sf"/>
</dbReference>
<dbReference type="SUPFAM" id="SSF46955">
    <property type="entry name" value="Putative DNA-binding domain"/>
    <property type="match status" value="1"/>
</dbReference>